<dbReference type="KEGG" id="strr:EKD16_17585"/>
<keyword evidence="4" id="KW-0472">Membrane</keyword>
<evidence type="ECO:0000256" key="3">
    <source>
        <dbReference type="SAM" id="MobiDB-lite"/>
    </source>
</evidence>
<keyword evidence="7" id="KW-1185">Reference proteome</keyword>
<dbReference type="Gene3D" id="3.30.479.30">
    <property type="entry name" value="Band 7 domain"/>
    <property type="match status" value="1"/>
</dbReference>
<feature type="compositionally biased region" description="Pro residues" evidence="3">
    <location>
        <begin position="583"/>
        <end position="593"/>
    </location>
</feature>
<name>A0A4P6Q3U1_9ACTN</name>
<dbReference type="Pfam" id="PF01145">
    <property type="entry name" value="Band_7"/>
    <property type="match status" value="1"/>
</dbReference>
<dbReference type="InterPro" id="IPR036013">
    <property type="entry name" value="Band_7/SPFH_dom_sf"/>
</dbReference>
<feature type="compositionally biased region" description="Polar residues" evidence="3">
    <location>
        <begin position="56"/>
        <end position="73"/>
    </location>
</feature>
<comment type="similarity">
    <text evidence="1">Belongs to the band 7/mec-2 family.</text>
</comment>
<dbReference type="Proteomes" id="UP000292235">
    <property type="component" value="Chromosome"/>
</dbReference>
<gene>
    <name evidence="6" type="ORF">EKD16_17585</name>
</gene>
<dbReference type="SUPFAM" id="SSF117892">
    <property type="entry name" value="Band 7/SPFH domain"/>
    <property type="match status" value="1"/>
</dbReference>
<accession>A0A4P6Q3U1</accession>
<dbReference type="InterPro" id="IPR043202">
    <property type="entry name" value="Band-7_stomatin-like"/>
</dbReference>
<dbReference type="SMART" id="SM00244">
    <property type="entry name" value="PHB"/>
    <property type="match status" value="1"/>
</dbReference>
<evidence type="ECO:0000259" key="5">
    <source>
        <dbReference type="SMART" id="SM00244"/>
    </source>
</evidence>
<evidence type="ECO:0000256" key="4">
    <source>
        <dbReference type="SAM" id="Phobius"/>
    </source>
</evidence>
<feature type="domain" description="Band 7" evidence="5">
    <location>
        <begin position="151"/>
        <end position="314"/>
    </location>
</feature>
<evidence type="ECO:0000313" key="6">
    <source>
        <dbReference type="EMBL" id="QBI55285.1"/>
    </source>
</evidence>
<dbReference type="OrthoDB" id="138101at2"/>
<dbReference type="EMBL" id="CP036455">
    <property type="protein sequence ID" value="QBI55285.1"/>
    <property type="molecule type" value="Genomic_DNA"/>
</dbReference>
<feature type="region of interest" description="Disordered" evidence="3">
    <location>
        <begin position="1"/>
        <end position="25"/>
    </location>
</feature>
<sequence length="603" mass="65468">MSFAQTVRGAASAVAEGGDPREAVSDALGDAAEGFGLDPGDFLAAREQGASVGTRIEQQSSSLNNSGEALNRSSYERGPSGPVHVICPMVIPKGRTFTTMLPVILLLIAGVAGQIVTFPLSAATGALLNPFFGIHYWVVFVGFAAFMWWRQGMVMVPDGCAALITRFGKLEQVVGPGRVTLLNPWKRVSYIVNTNREYPFNAPIREAPTKSGVKASIDLFVQFKIEDPEQFIFVLGAVQGFQEKLNNAISEVTRSLIYDQQASEIYDMVGENTARLLEQLNQQFLPAVRLTNANITHAEPSSQEYRMDLAAPEMVRVAKEAYTYEYELQLRKEQNEGDLNKELASLNETLSAIQADIAQYQAQMDTALERETNRARAQARQRFVEAESTANANAALLEAQALDIRAVSAAEAPEILNYRYQQDLLDKLESVADSLPQVLHIGGGDDTSVDFLRVAQGIIGEAESTLFSDEDMAAIRARLQEISERISEREEEITRVLEEDGEETVEPPPPEDVPNADRIEEIRQSVSDDSIDERLSSVAGDSAEGADMAAGSGPEQGRPGAQQPGTDPQQPGHERSQSGPAAPDGPPAPPWPQQPGTDEGGPR</sequence>
<feature type="region of interest" description="Disordered" evidence="3">
    <location>
        <begin position="54"/>
        <end position="77"/>
    </location>
</feature>
<dbReference type="InterPro" id="IPR001107">
    <property type="entry name" value="Band_7"/>
</dbReference>
<dbReference type="AlphaFoldDB" id="A0A4P6Q3U1"/>
<evidence type="ECO:0000256" key="2">
    <source>
        <dbReference type="SAM" id="Coils"/>
    </source>
</evidence>
<evidence type="ECO:0000313" key="7">
    <source>
        <dbReference type="Proteomes" id="UP000292235"/>
    </source>
</evidence>
<dbReference type="PANTHER" id="PTHR10264:SF19">
    <property type="entry name" value="AT06885P-RELATED"/>
    <property type="match status" value="1"/>
</dbReference>
<organism evidence="6 7">
    <name type="scientific">Streptomonospora litoralis</name>
    <dbReference type="NCBI Taxonomy" id="2498135"/>
    <lineage>
        <taxon>Bacteria</taxon>
        <taxon>Bacillati</taxon>
        <taxon>Actinomycetota</taxon>
        <taxon>Actinomycetes</taxon>
        <taxon>Streptosporangiales</taxon>
        <taxon>Nocardiopsidaceae</taxon>
        <taxon>Streptomonospora</taxon>
    </lineage>
</organism>
<dbReference type="GO" id="GO:0005886">
    <property type="term" value="C:plasma membrane"/>
    <property type="evidence" value="ECO:0007669"/>
    <property type="project" value="InterPro"/>
</dbReference>
<keyword evidence="4" id="KW-1133">Transmembrane helix</keyword>
<evidence type="ECO:0000256" key="1">
    <source>
        <dbReference type="ARBA" id="ARBA00008164"/>
    </source>
</evidence>
<feature type="region of interest" description="Disordered" evidence="3">
    <location>
        <begin position="496"/>
        <end position="603"/>
    </location>
</feature>
<keyword evidence="2" id="KW-0175">Coiled coil</keyword>
<protein>
    <submittedName>
        <fullName evidence="6">SPFH domain / Band 7 family protein</fullName>
    </submittedName>
</protein>
<dbReference type="PANTHER" id="PTHR10264">
    <property type="entry name" value="BAND 7 PROTEIN-RELATED"/>
    <property type="match status" value="1"/>
</dbReference>
<feature type="transmembrane region" description="Helical" evidence="4">
    <location>
        <begin position="99"/>
        <end position="120"/>
    </location>
</feature>
<reference evidence="6 7" key="1">
    <citation type="submission" date="2019-02" db="EMBL/GenBank/DDBJ databases">
        <authorList>
            <person name="Khodamoradi S."/>
            <person name="Hahnke R.L."/>
            <person name="Kaempfer P."/>
            <person name="Schumann P."/>
            <person name="Rohde M."/>
            <person name="Steinert M."/>
            <person name="Luzhetskyy A."/>
            <person name="Wink J."/>
            <person name="Ruckert C."/>
        </authorList>
    </citation>
    <scope>NUCLEOTIDE SEQUENCE [LARGE SCALE GENOMIC DNA]</scope>
    <source>
        <strain evidence="6 7">M2</strain>
    </source>
</reference>
<keyword evidence="4" id="KW-0812">Transmembrane</keyword>
<dbReference type="RefSeq" id="WP_131099314.1">
    <property type="nucleotide sequence ID" value="NZ_CP036455.1"/>
</dbReference>
<feature type="coiled-coil region" evidence="2">
    <location>
        <begin position="343"/>
        <end position="370"/>
    </location>
</feature>
<proteinExistence type="inferred from homology"/>
<feature type="transmembrane region" description="Helical" evidence="4">
    <location>
        <begin position="126"/>
        <end position="149"/>
    </location>
</feature>